<feature type="region of interest" description="Disordered" evidence="1">
    <location>
        <begin position="812"/>
        <end position="866"/>
    </location>
</feature>
<feature type="compositionally biased region" description="Low complexity" evidence="1">
    <location>
        <begin position="151"/>
        <end position="163"/>
    </location>
</feature>
<feature type="compositionally biased region" description="Polar residues" evidence="1">
    <location>
        <begin position="283"/>
        <end position="312"/>
    </location>
</feature>
<proteinExistence type="predicted"/>
<dbReference type="AlphaFoldDB" id="A0A8J8W1X0"/>
<evidence type="ECO:0008006" key="4">
    <source>
        <dbReference type="Google" id="ProtNLM"/>
    </source>
</evidence>
<protein>
    <recommendedName>
        <fullName evidence="4">HbrB</fullName>
    </recommendedName>
</protein>
<dbReference type="EMBL" id="WIWV01000042">
    <property type="protein sequence ID" value="KAF7716334.1"/>
    <property type="molecule type" value="Genomic_DNA"/>
</dbReference>
<feature type="compositionally biased region" description="Low complexity" evidence="1">
    <location>
        <begin position="11"/>
        <end position="22"/>
    </location>
</feature>
<feature type="compositionally biased region" description="Basic residues" evidence="1">
    <location>
        <begin position="248"/>
        <end position="260"/>
    </location>
</feature>
<dbReference type="PANTHER" id="PTHR32428:SF2">
    <property type="entry name" value="TARGET OF RAPAMYCIN COMPLEX 2 SUBUNIT BIT61-RELATED"/>
    <property type="match status" value="1"/>
</dbReference>
<feature type="compositionally biased region" description="Polar residues" evidence="1">
    <location>
        <begin position="170"/>
        <end position="182"/>
    </location>
</feature>
<organism evidence="2 3">
    <name type="scientific">Penicillium ucsense</name>
    <dbReference type="NCBI Taxonomy" id="2839758"/>
    <lineage>
        <taxon>Eukaryota</taxon>
        <taxon>Fungi</taxon>
        <taxon>Dikarya</taxon>
        <taxon>Ascomycota</taxon>
        <taxon>Pezizomycotina</taxon>
        <taxon>Eurotiomycetes</taxon>
        <taxon>Eurotiomycetidae</taxon>
        <taxon>Eurotiales</taxon>
        <taxon>Aspergillaceae</taxon>
        <taxon>Penicillium</taxon>
    </lineage>
</organism>
<feature type="compositionally biased region" description="Basic residues" evidence="1">
    <location>
        <begin position="332"/>
        <end position="344"/>
    </location>
</feature>
<dbReference type="Pfam" id="PF08539">
    <property type="entry name" value="HbrB"/>
    <property type="match status" value="1"/>
</dbReference>
<evidence type="ECO:0000313" key="2">
    <source>
        <dbReference type="EMBL" id="KAF7716334.1"/>
    </source>
</evidence>
<feature type="region of interest" description="Disordered" evidence="1">
    <location>
        <begin position="233"/>
        <end position="382"/>
    </location>
</feature>
<feature type="compositionally biased region" description="Low complexity" evidence="1">
    <location>
        <begin position="830"/>
        <end position="850"/>
    </location>
</feature>
<feature type="compositionally biased region" description="Low complexity" evidence="1">
    <location>
        <begin position="695"/>
        <end position="711"/>
    </location>
</feature>
<feature type="region of interest" description="Disordered" evidence="1">
    <location>
        <begin position="1"/>
        <end position="219"/>
    </location>
</feature>
<dbReference type="PANTHER" id="PTHR32428">
    <property type="entry name" value="TARGET OF RAPAMYCIN COMPLEX 2 SUBUNIT BIT61-RELATED"/>
    <property type="match status" value="1"/>
</dbReference>
<dbReference type="GO" id="GO:0031932">
    <property type="term" value="C:TORC2 complex"/>
    <property type="evidence" value="ECO:0007669"/>
    <property type="project" value="TreeGrafter"/>
</dbReference>
<keyword evidence="3" id="KW-1185">Reference proteome</keyword>
<feature type="compositionally biased region" description="Low complexity" evidence="1">
    <location>
        <begin position="272"/>
        <end position="282"/>
    </location>
</feature>
<feature type="region of interest" description="Disordered" evidence="1">
    <location>
        <begin position="695"/>
        <end position="717"/>
    </location>
</feature>
<reference evidence="2" key="1">
    <citation type="journal article" date="2020" name="Front. Microbiol.">
        <title>Gene regulatory networks of Penicillium echinulatum 2HH and Penicillium oxalicum 114-2 inferred by a computational biology approach.</title>
        <authorList>
            <person name="Lenz A.R."/>
            <person name="Galan-Vasquez E."/>
            <person name="Balbinot E."/>
            <person name="De Abreu F.P."/>
            <person name="De Oliveira N.S."/>
            <person name="Da Rosa L.O."/>
            <person name="De Avila E Silva S."/>
            <person name="Camassola M."/>
            <person name="Dillon A.J.P."/>
            <person name="Perez-Rueda E."/>
        </authorList>
    </citation>
    <scope>NUCLEOTIDE SEQUENCE</scope>
    <source>
        <strain evidence="2">S1M29</strain>
    </source>
</reference>
<evidence type="ECO:0000256" key="1">
    <source>
        <dbReference type="SAM" id="MobiDB-lite"/>
    </source>
</evidence>
<feature type="compositionally biased region" description="Polar residues" evidence="1">
    <location>
        <begin position="356"/>
        <end position="382"/>
    </location>
</feature>
<dbReference type="GO" id="GO:0038203">
    <property type="term" value="P:TORC2 signaling"/>
    <property type="evidence" value="ECO:0007669"/>
    <property type="project" value="TreeGrafter"/>
</dbReference>
<accession>A0A8J8W1X0</accession>
<gene>
    <name evidence="2" type="ORF">PECM_005755</name>
</gene>
<sequence>MKPTVRLTNSPGRAATGAPATGYRNPSQIHTQYRPRPPSDDEDEDEDEDEDSDEEDIGRPVSSGSDASSNVTTVSAAPITPVTTHPHGSSYFSPQKRSTSTNTSPQYAARAMPSDSSSSRRPLGRGPSIELPRHRSRQHSQGFFEPSLPTAASSEQASTSSASRIAAQAAMQQMKRTQSTPHQIDETKRSESISPPLMPLPLRINQPSPSLPPPTNAPNVATTAASIVFPRTAGGQSTSEIHVPEKQKIKKLFSKPKHIGISRDKDHRDRGLPSPSKLPSLSRMVSASTTSLVDLPSNNSSMYNLSNASVSTVVPADRPPAPPEKDKDKEKDKHKHHFLSRQKLKLKDRDDHYNLPLSSASSNSRPADPNAPQSLYSFTSPASPAPGATFGKSVSGLDLLHGGRALREKKKEEKALAESDPLEWLATSVSGATTPGGIPGPSSLTSPSGVLGDAVIREALQGFGLNNMSPEDAWDLLKAKLLVIFDGEDVRIAIEDLNKLVLVHLQCCVHKRAPTSIIADLEELLETGFATLNHSSLIGIPDEKLVPHLVQAWMLVFGTILPFVQAVFLPLDLEFKGLGSLMAPREAREFWGALPAGQALDVRNIVLIAFRDRIILNRYETLKTTFSRLSLDSINSGFSTLSVTTKSSAAAGGRPGTAASLDAAMGSYNSQSSTLLSTGAADSYSSDSMSALVRPLSNDSRSRAASNTSSNPDPLIFSSLTAQTSNQRPTIIHHGSSTDSSHVITETVGRMLQCISVLASVQTDDQPQENIEVLSKALKHNWLGRGRTGRDRRGFVGAKVRPVMVGGTPTLDNGDFLRAGGPAHGGGAKSMAGSRARGDSSSSEWSGRDAPSTSLRGGSSRELSVL</sequence>
<dbReference type="OrthoDB" id="2290221at2759"/>
<feature type="compositionally biased region" description="Polar residues" evidence="1">
    <location>
        <begin position="62"/>
        <end position="106"/>
    </location>
</feature>
<evidence type="ECO:0000313" key="3">
    <source>
        <dbReference type="Proteomes" id="UP000631181"/>
    </source>
</evidence>
<feature type="compositionally biased region" description="Acidic residues" evidence="1">
    <location>
        <begin position="40"/>
        <end position="56"/>
    </location>
</feature>
<dbReference type="Proteomes" id="UP000631181">
    <property type="component" value="Unassembled WGS sequence"/>
</dbReference>
<comment type="caution">
    <text evidence="2">The sequence shown here is derived from an EMBL/GenBank/DDBJ whole genome shotgun (WGS) entry which is preliminary data.</text>
</comment>
<feature type="compositionally biased region" description="Polar residues" evidence="1">
    <location>
        <begin position="1"/>
        <end position="10"/>
    </location>
</feature>
<feature type="compositionally biased region" description="Basic and acidic residues" evidence="1">
    <location>
        <begin position="261"/>
        <end position="271"/>
    </location>
</feature>
<feature type="compositionally biased region" description="Low complexity" evidence="1">
    <location>
        <begin position="113"/>
        <end position="128"/>
    </location>
</feature>
<name>A0A8J8W1X0_9EURO</name>
<dbReference type="InterPro" id="IPR013745">
    <property type="entry name" value="Bit61/PRR5"/>
</dbReference>